<sequence>MYFCRAAWQKVALLARVSSSFKLARNAAPLRQMSHGDVPGSSGKNIFFCAVLGASLAGAGFYTYRTLVSDKTRYYDRISELKNRPRIELTPKPWPPKSKEDAAEMEMAVAIITDVAAAHVAIPAAALSGESVIPATATPEETVALATAVPEEAVIPASIPQEAMIISVAVADQVGVPAGAVADDAATPTSSVAEETAGPAAVPDEAVILSVAVADQVGIPAAAIAEEASTRTAEAPASKTIEAAEDKVSE</sequence>
<evidence type="ECO:0000313" key="5">
    <source>
        <dbReference type="Proteomes" id="UP000008672"/>
    </source>
</evidence>
<dbReference type="GeneTree" id="ENSGT00440000037338"/>
<dbReference type="eggNOG" id="ENOG502S6ZU">
    <property type="taxonomic scope" value="Eukaryota"/>
</dbReference>
<dbReference type="EMBL" id="AFYH01074799">
    <property type="status" value="NOT_ANNOTATED_CDS"/>
    <property type="molecule type" value="Genomic_DNA"/>
</dbReference>
<dbReference type="HOGENOM" id="CLU_1111088_0_0_1"/>
<name>H3B3Y8_LATCH</name>
<dbReference type="AlphaFoldDB" id="H3B3Y8"/>
<dbReference type="EMBL" id="AFYH01074792">
    <property type="status" value="NOT_ANNOTATED_CDS"/>
    <property type="molecule type" value="Genomic_DNA"/>
</dbReference>
<dbReference type="OMA" id="YAYKTIT"/>
<dbReference type="Bgee" id="ENSLACG00000014636">
    <property type="expression patterns" value="Expressed in muscle tissue and 6 other cell types or tissues"/>
</dbReference>
<dbReference type="EMBL" id="AFYH01074795">
    <property type="status" value="NOT_ANNOTATED_CDS"/>
    <property type="molecule type" value="Genomic_DNA"/>
</dbReference>
<reference evidence="4" key="2">
    <citation type="submission" date="2025-08" db="UniProtKB">
        <authorList>
            <consortium name="Ensembl"/>
        </authorList>
    </citation>
    <scope>IDENTIFICATION</scope>
</reference>
<dbReference type="GO" id="GO:1904115">
    <property type="term" value="C:axon cytoplasm"/>
    <property type="evidence" value="ECO:0007669"/>
    <property type="project" value="GOC"/>
</dbReference>
<dbReference type="Pfam" id="PF14962">
    <property type="entry name" value="AIF-MLS"/>
    <property type="match status" value="1"/>
</dbReference>
<evidence type="ECO:0000256" key="2">
    <source>
        <dbReference type="SAM" id="Phobius"/>
    </source>
</evidence>
<dbReference type="InParanoid" id="H3B3Y8"/>
<keyword evidence="2" id="KW-0812">Transmembrane</keyword>
<dbReference type="EMBL" id="AFYH01074793">
    <property type="status" value="NOT_ANNOTATED_CDS"/>
    <property type="molecule type" value="Genomic_DNA"/>
</dbReference>
<dbReference type="EMBL" id="AFYH01074797">
    <property type="status" value="NOT_ANNOTATED_CDS"/>
    <property type="molecule type" value="Genomic_DNA"/>
</dbReference>
<accession>H3B3Y8</accession>
<gene>
    <name evidence="4" type="primary">MGARP</name>
</gene>
<dbReference type="InterPro" id="IPR026093">
    <property type="entry name" value="MGARP"/>
</dbReference>
<protein>
    <submittedName>
        <fullName evidence="4">Mitochondria localized glutamic acid rich protein</fullName>
    </submittedName>
</protein>
<keyword evidence="5" id="KW-1185">Reference proteome</keyword>
<dbReference type="GO" id="GO:0005741">
    <property type="term" value="C:mitochondrial outer membrane"/>
    <property type="evidence" value="ECO:0007669"/>
    <property type="project" value="TreeGrafter"/>
</dbReference>
<keyword evidence="2" id="KW-1133">Transmembrane helix</keyword>
<dbReference type="InterPro" id="IPR032773">
    <property type="entry name" value="MGARP_N"/>
</dbReference>
<evidence type="ECO:0000313" key="4">
    <source>
        <dbReference type="Ensembl" id="ENSLACP00000016609.1"/>
    </source>
</evidence>
<organism evidence="4 5">
    <name type="scientific">Latimeria chalumnae</name>
    <name type="common">Coelacanth</name>
    <dbReference type="NCBI Taxonomy" id="7897"/>
    <lineage>
        <taxon>Eukaryota</taxon>
        <taxon>Metazoa</taxon>
        <taxon>Chordata</taxon>
        <taxon>Craniata</taxon>
        <taxon>Vertebrata</taxon>
        <taxon>Euteleostomi</taxon>
        <taxon>Coelacanthiformes</taxon>
        <taxon>Coelacanthidae</taxon>
        <taxon>Latimeria</taxon>
    </lineage>
</organism>
<dbReference type="PANTHER" id="PTHR22910">
    <property type="entry name" value="PROTEIN MGARP"/>
    <property type="match status" value="1"/>
</dbReference>
<keyword evidence="2" id="KW-0472">Membrane</keyword>
<dbReference type="Proteomes" id="UP000008672">
    <property type="component" value="Unassembled WGS sequence"/>
</dbReference>
<dbReference type="EMBL" id="AFYH01074794">
    <property type="status" value="NOT_ANNOTATED_CDS"/>
    <property type="molecule type" value="Genomic_DNA"/>
</dbReference>
<dbReference type="STRING" id="7897.ENSLACP00000016609"/>
<feature type="region of interest" description="Disordered" evidence="1">
    <location>
        <begin position="227"/>
        <end position="250"/>
    </location>
</feature>
<dbReference type="EMBL" id="AFYH01074796">
    <property type="status" value="NOT_ANNOTATED_CDS"/>
    <property type="molecule type" value="Genomic_DNA"/>
</dbReference>
<dbReference type="PANTHER" id="PTHR22910:SF6">
    <property type="entry name" value="PROTEIN MGARP"/>
    <property type="match status" value="1"/>
</dbReference>
<feature type="domain" description="Protein MGARP N-terminal" evidence="3">
    <location>
        <begin position="1"/>
        <end position="194"/>
    </location>
</feature>
<evidence type="ECO:0000256" key="1">
    <source>
        <dbReference type="SAM" id="MobiDB-lite"/>
    </source>
</evidence>
<dbReference type="EMBL" id="AFYH01074798">
    <property type="status" value="NOT_ANNOTATED_CDS"/>
    <property type="molecule type" value="Genomic_DNA"/>
</dbReference>
<evidence type="ECO:0000259" key="3">
    <source>
        <dbReference type="Pfam" id="PF14962"/>
    </source>
</evidence>
<dbReference type="EMBL" id="AFYH01074791">
    <property type="status" value="NOT_ANNOTATED_CDS"/>
    <property type="molecule type" value="Genomic_DNA"/>
</dbReference>
<dbReference type="GO" id="GO:0008089">
    <property type="term" value="P:anterograde axonal transport"/>
    <property type="evidence" value="ECO:0007669"/>
    <property type="project" value="InterPro"/>
</dbReference>
<proteinExistence type="predicted"/>
<reference evidence="5" key="1">
    <citation type="submission" date="2011-08" db="EMBL/GenBank/DDBJ databases">
        <title>The draft genome of Latimeria chalumnae.</title>
        <authorList>
            <person name="Di Palma F."/>
            <person name="Alfoldi J."/>
            <person name="Johnson J."/>
            <person name="Berlin A."/>
            <person name="Gnerre S."/>
            <person name="Jaffe D."/>
            <person name="MacCallum I."/>
            <person name="Young S."/>
            <person name="Walker B.J."/>
            <person name="Lander E."/>
            <person name="Lindblad-Toh K."/>
        </authorList>
    </citation>
    <scope>NUCLEOTIDE SEQUENCE [LARGE SCALE GENOMIC DNA]</scope>
    <source>
        <strain evidence="5">Wild caught</strain>
    </source>
</reference>
<feature type="transmembrane region" description="Helical" evidence="2">
    <location>
        <begin position="45"/>
        <end position="64"/>
    </location>
</feature>
<dbReference type="Ensembl" id="ENSLACT00000016723.1">
    <property type="protein sequence ID" value="ENSLACP00000016609.1"/>
    <property type="gene ID" value="ENSLACG00000014636.1"/>
</dbReference>
<dbReference type="EMBL" id="AFYH01074790">
    <property type="status" value="NOT_ANNOTATED_CDS"/>
    <property type="molecule type" value="Genomic_DNA"/>
</dbReference>
<reference evidence="4" key="3">
    <citation type="submission" date="2025-09" db="UniProtKB">
        <authorList>
            <consortium name="Ensembl"/>
        </authorList>
    </citation>
    <scope>IDENTIFICATION</scope>
</reference>